<proteinExistence type="predicted"/>
<accession>A0A6P6SLG0</accession>
<dbReference type="AlphaFoldDB" id="A0A6P6SLG0"/>
<dbReference type="PANTHER" id="PTHR10492:SF94">
    <property type="entry name" value="ATP-DEPENDENT DNA HELICASE"/>
    <property type="match status" value="1"/>
</dbReference>
<reference evidence="3" key="2">
    <citation type="submission" date="2025-08" db="UniProtKB">
        <authorList>
            <consortium name="RefSeq"/>
        </authorList>
    </citation>
    <scope>IDENTIFICATION</scope>
    <source>
        <tissue evidence="3">Leaves</tissue>
    </source>
</reference>
<gene>
    <name evidence="3" type="primary">LOC113692300</name>
</gene>
<keyword evidence="2" id="KW-1185">Reference proteome</keyword>
<dbReference type="GeneID" id="113692300"/>
<dbReference type="Pfam" id="PF14214">
    <property type="entry name" value="Helitron_like_N"/>
    <property type="match status" value="1"/>
</dbReference>
<sequence length="296" mass="34593">MDSMSIGCTAGSQVRRIYLPAFFIGGPRDMKRRYLDAMSLKEIQHNLKYGEEAQDRLDLVAGVFRAKCEVLRAEIVKKKLYGEVVAFVYVIEYQKRGLPHAHMLVILKPEAKALNPEAYDRIASTELPDPKEQNCLYSLVIKHMLHGPCGSLNKENVCMRNGVCKNHYQKDYIEHTTHSEDGCPHYRRRKNGQSIKLRNHSLDNRWVVPYTSYLLSLIDCHLNVEIYSTIKLVKYLYKYVYKGHDRVSFHIHFENDPEDIYEIHEFQSARWVAAAEVMRRIYRFPSNEMTPSIYTL</sequence>
<dbReference type="InterPro" id="IPR025476">
    <property type="entry name" value="Helitron_helicase-like"/>
</dbReference>
<evidence type="ECO:0000259" key="1">
    <source>
        <dbReference type="Pfam" id="PF14214"/>
    </source>
</evidence>
<evidence type="ECO:0000313" key="2">
    <source>
        <dbReference type="Proteomes" id="UP001652660"/>
    </source>
</evidence>
<protein>
    <recommendedName>
        <fullName evidence="1">Helitron helicase-like domain-containing protein</fullName>
    </recommendedName>
</protein>
<reference evidence="2" key="1">
    <citation type="journal article" date="2025" name="Foods">
        <title>Unveiling the Microbial Signatures of Arabica Coffee Cherries: Insights into Ripeness Specific Diversity, Functional Traits, and Implications for Quality and Safety.</title>
        <authorList>
            <consortium name="RefSeq"/>
            <person name="Tenea G.N."/>
            <person name="Cifuentes V."/>
            <person name="Reyes P."/>
            <person name="Cevallos-Vallejos M."/>
        </authorList>
    </citation>
    <scope>NUCLEOTIDE SEQUENCE [LARGE SCALE GENOMIC DNA]</scope>
</reference>
<dbReference type="PANTHER" id="PTHR10492">
    <property type="match status" value="1"/>
</dbReference>
<dbReference type="OrthoDB" id="1227142at2759"/>
<name>A0A6P6SLG0_COFAR</name>
<dbReference type="Proteomes" id="UP001652660">
    <property type="component" value="Chromosome 6e"/>
</dbReference>
<dbReference type="RefSeq" id="XP_027066497.1">
    <property type="nucleotide sequence ID" value="XM_027210696.1"/>
</dbReference>
<feature type="domain" description="Helitron helicase-like" evidence="1">
    <location>
        <begin position="41"/>
        <end position="105"/>
    </location>
</feature>
<organism evidence="2 3">
    <name type="scientific">Coffea arabica</name>
    <name type="common">Arabian coffee</name>
    <dbReference type="NCBI Taxonomy" id="13443"/>
    <lineage>
        <taxon>Eukaryota</taxon>
        <taxon>Viridiplantae</taxon>
        <taxon>Streptophyta</taxon>
        <taxon>Embryophyta</taxon>
        <taxon>Tracheophyta</taxon>
        <taxon>Spermatophyta</taxon>
        <taxon>Magnoliopsida</taxon>
        <taxon>eudicotyledons</taxon>
        <taxon>Gunneridae</taxon>
        <taxon>Pentapetalae</taxon>
        <taxon>asterids</taxon>
        <taxon>lamiids</taxon>
        <taxon>Gentianales</taxon>
        <taxon>Rubiaceae</taxon>
        <taxon>Ixoroideae</taxon>
        <taxon>Gardenieae complex</taxon>
        <taxon>Bertiereae - Coffeeae clade</taxon>
        <taxon>Coffeeae</taxon>
        <taxon>Coffea</taxon>
    </lineage>
</organism>
<evidence type="ECO:0000313" key="3">
    <source>
        <dbReference type="RefSeq" id="XP_027066497.1"/>
    </source>
</evidence>